<evidence type="ECO:0000313" key="3">
    <source>
        <dbReference type="Proteomes" id="UP000325787"/>
    </source>
</evidence>
<dbReference type="InterPro" id="IPR027417">
    <property type="entry name" value="P-loop_NTPase"/>
</dbReference>
<evidence type="ECO:0000259" key="1">
    <source>
        <dbReference type="Pfam" id="PF13401"/>
    </source>
</evidence>
<dbReference type="Pfam" id="PF13401">
    <property type="entry name" value="AAA_22"/>
    <property type="match status" value="1"/>
</dbReference>
<dbReference type="Gene3D" id="3.40.50.300">
    <property type="entry name" value="P-loop containing nucleotide triphosphate hydrolases"/>
    <property type="match status" value="1"/>
</dbReference>
<protein>
    <recommendedName>
        <fullName evidence="1">ORC1/DEAH AAA+ ATPase domain-containing protein</fullName>
    </recommendedName>
</protein>
<dbReference type="InterPro" id="IPR049945">
    <property type="entry name" value="AAA_22"/>
</dbReference>
<dbReference type="EMBL" id="CP034550">
    <property type="protein sequence ID" value="QFZ21126.1"/>
    <property type="molecule type" value="Genomic_DNA"/>
</dbReference>
<dbReference type="GO" id="GO:0016887">
    <property type="term" value="F:ATP hydrolysis activity"/>
    <property type="evidence" value="ECO:0007669"/>
    <property type="project" value="InterPro"/>
</dbReference>
<name>A0A5Q0H4H4_SACSY</name>
<sequence>MDRGNFVARENGAGPVTAVDPGTARTAAEFVVLLGRRREVAGMSYRDLDRHARRGGGALPPSTVATVLRRPTLPGPELVAAYVRACGGDGAEVAEWLASRARIAASADAAVRAAVARSAHVVAAPVPRQLPPAPAGLVGRDAVVARLDAVTGGPGARLAVVTGPPGVGKTASAVHWAHRARARFPDGQFSVDLRGRGPGEALAHLLVGLGVPAAEVPADREQAAALFRSAVADRRVLLLVDGAVTADQVRPLRPGGPGSCTVVTSRDRLVDLVVHDGAEVVEVPPLGAVAAVRVLAACAGERVVEGEPAAARALAELCGGLPLALRIAGCALDRGARAPVADLVARMRAAGALAALDEAHGALSVAFREWCDALDEVCRGLVRVLGSLARDGVTAAVLAAEAGMTAAGANAALRRLVDAHLVVRDGGRYVVPRLVHEFARGLVEQPVVGIAEVA</sequence>
<dbReference type="KEGG" id="ssyi:EKG83_30405"/>
<dbReference type="SUPFAM" id="SSF52540">
    <property type="entry name" value="P-loop containing nucleoside triphosphate hydrolases"/>
    <property type="match status" value="1"/>
</dbReference>
<dbReference type="RefSeq" id="WP_033431988.1">
    <property type="nucleotide sequence ID" value="NZ_CP034550.1"/>
</dbReference>
<feature type="domain" description="ORC1/DEAH AAA+ ATPase" evidence="1">
    <location>
        <begin position="156"/>
        <end position="243"/>
    </location>
</feature>
<dbReference type="PANTHER" id="PTHR47691:SF3">
    <property type="entry name" value="HTH-TYPE TRANSCRIPTIONAL REGULATOR RV0890C-RELATED"/>
    <property type="match status" value="1"/>
</dbReference>
<keyword evidence="3" id="KW-1185">Reference proteome</keyword>
<gene>
    <name evidence="2" type="ORF">EKG83_30405</name>
</gene>
<evidence type="ECO:0000313" key="2">
    <source>
        <dbReference type="EMBL" id="QFZ21126.1"/>
    </source>
</evidence>
<organism evidence="2 3">
    <name type="scientific">Saccharothrix syringae</name>
    <name type="common">Nocardiopsis syringae</name>
    <dbReference type="NCBI Taxonomy" id="103733"/>
    <lineage>
        <taxon>Bacteria</taxon>
        <taxon>Bacillati</taxon>
        <taxon>Actinomycetota</taxon>
        <taxon>Actinomycetes</taxon>
        <taxon>Pseudonocardiales</taxon>
        <taxon>Pseudonocardiaceae</taxon>
        <taxon>Saccharothrix</taxon>
    </lineage>
</organism>
<reference evidence="3" key="1">
    <citation type="journal article" date="2021" name="Curr. Microbiol.">
        <title>Complete genome of nocamycin-producing strain Saccharothrix syringae NRRL B-16468 reveals the biosynthetic potential for secondary metabolites.</title>
        <authorList>
            <person name="Mo X."/>
            <person name="Yang S."/>
        </authorList>
    </citation>
    <scope>NUCLEOTIDE SEQUENCE [LARGE SCALE GENOMIC DNA]</scope>
    <source>
        <strain evidence="3">ATCC 51364 / DSM 43886 / JCM 6844 / KCTC 9398 / NBRC 14523 / NRRL B-16468 / INA 2240</strain>
    </source>
</reference>
<dbReference type="Proteomes" id="UP000325787">
    <property type="component" value="Chromosome"/>
</dbReference>
<proteinExistence type="predicted"/>
<accession>A0A5Q0H4H4</accession>
<dbReference type="OrthoDB" id="7628974at2"/>
<dbReference type="AlphaFoldDB" id="A0A5Q0H4H4"/>
<dbReference type="PANTHER" id="PTHR47691">
    <property type="entry name" value="REGULATOR-RELATED"/>
    <property type="match status" value="1"/>
</dbReference>
<dbReference type="PRINTS" id="PR00364">
    <property type="entry name" value="DISEASERSIST"/>
</dbReference>